<reference evidence="3" key="1">
    <citation type="journal article" date="2019" name="bioRxiv">
        <title>Genome diversification in globally distributed novel marine Proteobacteria is linked to environmental adaptation.</title>
        <authorList>
            <person name="Zhou Z."/>
            <person name="Tran P.Q."/>
            <person name="Kieft K."/>
            <person name="Anantharaman K."/>
        </authorList>
    </citation>
    <scope>NUCLEOTIDE SEQUENCE [LARGE SCALE GENOMIC DNA]</scope>
</reference>
<dbReference type="InterPro" id="IPR036249">
    <property type="entry name" value="Thioredoxin-like_sf"/>
</dbReference>
<dbReference type="AlphaFoldDB" id="A0A7J4GS82"/>
<sequence length="750" mass="84926">MIKPTNTAELPVEDFTHAVFGEEFTATWCVYCPSAAENLMKIYEEVPDEPYYDDKFFFVALITDVNDKADDRMGDYPDVTGYPTVIFDGNDEKVSGGQSDTSNYEQAIDNCGQRDDTDISLEIEMNHLGGDQLDVSIAMTWNEDAPLGDPTFNGYVRAYIVEKVSRYNNYDGDPYHFGFLDYAFEESVELEPHETKELNTIWIGGEHEDKNGNDFSDIEYDNINIFVAFFNDESTSADKYVLETAFAIPPELEIEELGDTIGGIIDIHGTAVSEKSNIENVYARWDQGDWNNADLNPFNGEFTFQVNTLDITNGEHELSIKVVDRGASIIEIFSLNVLNDENPPTLEIISPESGETIEGFTVLEVEAVDDNQLSDVEFRINQGDWRKMYYNDGDSYIVSWNTQEANVGNGDHQISFRAIDMSSNEIVNSVDINVLNEEDITYPYLSIISPKEEFYNNRINIEVKSSDPEGIAEVQYNIDNGSWKDLSSEGSDMYTGSWTPTWDGWHWLTIKTEDTQGYETEDGIKFETDSTPPSLMLNSFSNDISAVAEFDLVIYDYSSLLSLKYRINSGIWTELDRDEENVQFTWDSTKYDDGECLMEIECTDNWGGVSTLYRNLDVKNQGLIYSIPPSDIETEEVTKITSIVDYENPKSVYMILAKIEVDVLAEGQKIPMNKEGNYYVGEIYFENPGLYVYSIEVDTGHGKLSSYEQNIVVSAKQSITKENNDGNMLLSPNILPAILMVIFVALRRKD</sequence>
<accession>A0A7J4GS82</accession>
<protein>
    <recommendedName>
        <fullName evidence="1">Thioredoxin domain-containing protein</fullName>
    </recommendedName>
</protein>
<dbReference type="InterPro" id="IPR013766">
    <property type="entry name" value="Thioredoxin_domain"/>
</dbReference>
<name>A0A7J4GS82_9ARCH</name>
<dbReference type="Pfam" id="PF17957">
    <property type="entry name" value="Big_7"/>
    <property type="match status" value="2"/>
</dbReference>
<comment type="caution">
    <text evidence="2">The sequence shown here is derived from an EMBL/GenBank/DDBJ whole genome shotgun (WGS) entry which is preliminary data.</text>
</comment>
<feature type="domain" description="Thioredoxin" evidence="1">
    <location>
        <begin position="1"/>
        <end position="113"/>
    </location>
</feature>
<organism evidence="2 3">
    <name type="scientific">Marine Group III euryarchaeote</name>
    <dbReference type="NCBI Taxonomy" id="2173149"/>
    <lineage>
        <taxon>Archaea</taxon>
        <taxon>Methanobacteriati</taxon>
        <taxon>Thermoplasmatota</taxon>
        <taxon>Thermoplasmata</taxon>
        <taxon>Candidatus Thermoprofundales</taxon>
    </lineage>
</organism>
<evidence type="ECO:0000259" key="1">
    <source>
        <dbReference type="PROSITE" id="PS51352"/>
    </source>
</evidence>
<dbReference type="Gene3D" id="2.60.40.10">
    <property type="entry name" value="Immunoglobulins"/>
    <property type="match status" value="2"/>
</dbReference>
<dbReference type="Gene3D" id="3.40.30.10">
    <property type="entry name" value="Glutaredoxin"/>
    <property type="match status" value="1"/>
</dbReference>
<dbReference type="SUPFAM" id="SSF52833">
    <property type="entry name" value="Thioredoxin-like"/>
    <property type="match status" value="1"/>
</dbReference>
<evidence type="ECO:0000313" key="2">
    <source>
        <dbReference type="EMBL" id="HIF37388.1"/>
    </source>
</evidence>
<proteinExistence type="predicted"/>
<dbReference type="Proteomes" id="UP000585802">
    <property type="component" value="Unassembled WGS sequence"/>
</dbReference>
<gene>
    <name evidence="2" type="ORF">EYQ70_03155</name>
</gene>
<dbReference type="EMBL" id="DUCX01000044">
    <property type="protein sequence ID" value="HIF37388.1"/>
    <property type="molecule type" value="Genomic_DNA"/>
</dbReference>
<evidence type="ECO:0000313" key="3">
    <source>
        <dbReference type="Proteomes" id="UP000585802"/>
    </source>
</evidence>
<dbReference type="InterPro" id="IPR013783">
    <property type="entry name" value="Ig-like_fold"/>
</dbReference>
<dbReference type="PROSITE" id="PS51352">
    <property type="entry name" value="THIOREDOXIN_2"/>
    <property type="match status" value="1"/>
</dbReference>